<evidence type="ECO:0000256" key="1">
    <source>
        <dbReference type="ARBA" id="ARBA00004651"/>
    </source>
</evidence>
<protein>
    <submittedName>
        <fullName evidence="8">Putative copper export protein</fullName>
    </submittedName>
</protein>
<comment type="subcellular location">
    <subcellularLocation>
        <location evidence="1">Cell membrane</location>
        <topology evidence="1">Multi-pass membrane protein</topology>
    </subcellularLocation>
</comment>
<feature type="transmembrane region" description="Helical" evidence="6">
    <location>
        <begin position="219"/>
        <end position="239"/>
    </location>
</feature>
<dbReference type="PANTHER" id="PTHR34820">
    <property type="entry name" value="INNER MEMBRANE PROTEIN YEBZ"/>
    <property type="match status" value="1"/>
</dbReference>
<proteinExistence type="predicted"/>
<dbReference type="GO" id="GO:0005886">
    <property type="term" value="C:plasma membrane"/>
    <property type="evidence" value="ECO:0007669"/>
    <property type="project" value="UniProtKB-SubCell"/>
</dbReference>
<feature type="transmembrane region" description="Helical" evidence="6">
    <location>
        <begin position="48"/>
        <end position="74"/>
    </location>
</feature>
<sequence>MPDIWGQAAILAKFLLYIGALGATGLVIVRIVFAGPTALVAERMRKQALGLAALTLVAAGLGFMLRGAALTGGADGMTDPEMLGLLWQTPVGDVLLYRLIGAILMIAGLLIPHSGQWIALVGGLLLLWSFAQIGHVRDIAQTGVRLLLLLHLVGVAFWIGVLSPLHRLSRRPDHLSHAARLGHLFGQAATFIVPSLILAGLVMGWMLLGTPTALITTGYGLALITKIALVAGVLVLAAANKLRFVPEMQAGNTNAARHLAQSIEIETTVILAVFATTATLTSVLTLPN</sequence>
<organism evidence="8 9">
    <name type="scientific">Shimia thalassica</name>
    <dbReference type="NCBI Taxonomy" id="1715693"/>
    <lineage>
        <taxon>Bacteria</taxon>
        <taxon>Pseudomonadati</taxon>
        <taxon>Pseudomonadota</taxon>
        <taxon>Alphaproteobacteria</taxon>
        <taxon>Rhodobacterales</taxon>
        <taxon>Roseobacteraceae</taxon>
    </lineage>
</organism>
<evidence type="ECO:0000256" key="3">
    <source>
        <dbReference type="ARBA" id="ARBA00022692"/>
    </source>
</evidence>
<keyword evidence="3 6" id="KW-0812">Transmembrane</keyword>
<dbReference type="RefSeq" id="WP_058312263.1">
    <property type="nucleotide sequence ID" value="NZ_CYTW01000003.1"/>
</dbReference>
<dbReference type="STRING" id="1715693.PH7735_02845"/>
<dbReference type="InterPro" id="IPR008457">
    <property type="entry name" value="Cu-R_CopD_dom"/>
</dbReference>
<evidence type="ECO:0000256" key="4">
    <source>
        <dbReference type="ARBA" id="ARBA00022989"/>
    </source>
</evidence>
<evidence type="ECO:0000256" key="6">
    <source>
        <dbReference type="SAM" id="Phobius"/>
    </source>
</evidence>
<feature type="transmembrane region" description="Helical" evidence="6">
    <location>
        <begin position="94"/>
        <end position="111"/>
    </location>
</feature>
<feature type="domain" description="Copper resistance protein D" evidence="7">
    <location>
        <begin position="183"/>
        <end position="280"/>
    </location>
</feature>
<keyword evidence="4 6" id="KW-1133">Transmembrane helix</keyword>
<dbReference type="Pfam" id="PF05425">
    <property type="entry name" value="CopD"/>
    <property type="match status" value="1"/>
</dbReference>
<dbReference type="GeneID" id="83881852"/>
<feature type="transmembrane region" description="Helical" evidence="6">
    <location>
        <begin position="184"/>
        <end position="207"/>
    </location>
</feature>
<reference evidence="9" key="1">
    <citation type="submission" date="2015-09" db="EMBL/GenBank/DDBJ databases">
        <authorList>
            <person name="Rodrigo-Torres Lidia"/>
            <person name="Arahal R.David."/>
        </authorList>
    </citation>
    <scope>NUCLEOTIDE SEQUENCE [LARGE SCALE GENOMIC DNA]</scope>
    <source>
        <strain evidence="9">CECT 7735</strain>
    </source>
</reference>
<accession>A0A0N7M9Y0</accession>
<keyword evidence="5 6" id="KW-0472">Membrane</keyword>
<dbReference type="GO" id="GO:0006825">
    <property type="term" value="P:copper ion transport"/>
    <property type="evidence" value="ECO:0007669"/>
    <property type="project" value="InterPro"/>
</dbReference>
<gene>
    <name evidence="8" type="ORF">PH7735_02845</name>
</gene>
<feature type="transmembrane region" description="Helical" evidence="6">
    <location>
        <begin position="142"/>
        <end position="163"/>
    </location>
</feature>
<keyword evidence="9" id="KW-1185">Reference proteome</keyword>
<dbReference type="EMBL" id="CYTW01000003">
    <property type="protein sequence ID" value="CUK04980.1"/>
    <property type="molecule type" value="Genomic_DNA"/>
</dbReference>
<evidence type="ECO:0000313" key="8">
    <source>
        <dbReference type="EMBL" id="CUK04980.1"/>
    </source>
</evidence>
<keyword evidence="2" id="KW-1003">Cell membrane</keyword>
<evidence type="ECO:0000313" key="9">
    <source>
        <dbReference type="Proteomes" id="UP000051870"/>
    </source>
</evidence>
<evidence type="ECO:0000256" key="5">
    <source>
        <dbReference type="ARBA" id="ARBA00023136"/>
    </source>
</evidence>
<feature type="transmembrane region" description="Helical" evidence="6">
    <location>
        <begin position="14"/>
        <end position="41"/>
    </location>
</feature>
<dbReference type="Proteomes" id="UP000051870">
    <property type="component" value="Unassembled WGS sequence"/>
</dbReference>
<evidence type="ECO:0000256" key="2">
    <source>
        <dbReference type="ARBA" id="ARBA00022475"/>
    </source>
</evidence>
<dbReference type="AlphaFoldDB" id="A0A0N7M9Y0"/>
<feature type="transmembrane region" description="Helical" evidence="6">
    <location>
        <begin position="118"/>
        <end position="136"/>
    </location>
</feature>
<evidence type="ECO:0000259" key="7">
    <source>
        <dbReference type="Pfam" id="PF05425"/>
    </source>
</evidence>
<dbReference type="InterPro" id="IPR032694">
    <property type="entry name" value="CopC/D"/>
</dbReference>
<name>A0A0N7M9Y0_9RHOB</name>
<dbReference type="PANTHER" id="PTHR34820:SF4">
    <property type="entry name" value="INNER MEMBRANE PROTEIN YEBZ"/>
    <property type="match status" value="1"/>
</dbReference>